<evidence type="ECO:0000313" key="1">
    <source>
        <dbReference type="EMBL" id="EOO16147.1"/>
    </source>
</evidence>
<protein>
    <submittedName>
        <fullName evidence="1">Uncharacterized protein</fullName>
    </submittedName>
</protein>
<sequence>MMNHKVKEVPKNYIGNLFTLGGSTFFIDAGADYKQLSNKEHME</sequence>
<dbReference type="Proteomes" id="UP000014003">
    <property type="component" value="Unassembled WGS sequence"/>
</dbReference>
<dbReference type="HOGENOM" id="CLU_3229194_0_0_9"/>
<dbReference type="RefSeq" id="WP_016096267.1">
    <property type="nucleotide sequence ID" value="NZ_KB976146.1"/>
</dbReference>
<name>R8CX63_BACCE</name>
<comment type="caution">
    <text evidence="1">The sequence shown here is derived from an EMBL/GenBank/DDBJ whole genome shotgun (WGS) entry which is preliminary data.</text>
</comment>
<gene>
    <name evidence="1" type="ORF">IGA_03677</name>
</gene>
<organism evidence="1 2">
    <name type="scientific">Bacillus cereus HuA3-9</name>
    <dbReference type="NCBI Taxonomy" id="1053205"/>
    <lineage>
        <taxon>Bacteria</taxon>
        <taxon>Bacillati</taxon>
        <taxon>Bacillota</taxon>
        <taxon>Bacilli</taxon>
        <taxon>Bacillales</taxon>
        <taxon>Bacillaceae</taxon>
        <taxon>Bacillus</taxon>
        <taxon>Bacillus cereus group</taxon>
    </lineage>
</organism>
<reference evidence="1 2" key="1">
    <citation type="submission" date="2012-12" db="EMBL/GenBank/DDBJ databases">
        <title>The Genome Sequence of Bacillus cereus HuA3-9.</title>
        <authorList>
            <consortium name="The Broad Institute Genome Sequencing Platform"/>
            <consortium name="The Broad Institute Genome Sequencing Center for Infectious Disease"/>
            <person name="Feldgarden M."/>
            <person name="Van der Auwera G.A."/>
            <person name="Mahillon J."/>
            <person name="Duprez V."/>
            <person name="Timmery S."/>
            <person name="Mattelet C."/>
            <person name="Dierick K."/>
            <person name="Sun M."/>
            <person name="Yu Z."/>
            <person name="Zhu L."/>
            <person name="Hu X."/>
            <person name="Shank E.B."/>
            <person name="Swiecicka I."/>
            <person name="Hansen B.M."/>
            <person name="Andrup L."/>
            <person name="Walker B."/>
            <person name="Young S.K."/>
            <person name="Zeng Q."/>
            <person name="Gargeya S."/>
            <person name="Fitzgerald M."/>
            <person name="Haas B."/>
            <person name="Abouelleil A."/>
            <person name="Alvarado L."/>
            <person name="Arachchi H.M."/>
            <person name="Berlin A.M."/>
            <person name="Chapman S.B."/>
            <person name="Dewar J."/>
            <person name="Goldberg J."/>
            <person name="Griggs A."/>
            <person name="Gujja S."/>
            <person name="Hansen M."/>
            <person name="Howarth C."/>
            <person name="Imamovic A."/>
            <person name="Larimer J."/>
            <person name="McCowan C."/>
            <person name="Murphy C."/>
            <person name="Neiman D."/>
            <person name="Pearson M."/>
            <person name="Priest M."/>
            <person name="Roberts A."/>
            <person name="Saif S."/>
            <person name="Shea T."/>
            <person name="Sisk P."/>
            <person name="Sykes S."/>
            <person name="Wortman J."/>
            <person name="Nusbaum C."/>
            <person name="Birren B."/>
        </authorList>
    </citation>
    <scope>NUCLEOTIDE SEQUENCE [LARGE SCALE GENOMIC DNA]</scope>
    <source>
        <strain evidence="1 2">HuA3-9</strain>
    </source>
</reference>
<dbReference type="EMBL" id="AHDZ01000031">
    <property type="protein sequence ID" value="EOO16147.1"/>
    <property type="molecule type" value="Genomic_DNA"/>
</dbReference>
<accession>R8CX63</accession>
<evidence type="ECO:0000313" key="2">
    <source>
        <dbReference type="Proteomes" id="UP000014003"/>
    </source>
</evidence>
<dbReference type="AlphaFoldDB" id="R8CX63"/>
<proteinExistence type="predicted"/>